<dbReference type="Gene3D" id="3.40.1030.10">
    <property type="entry name" value="Nucleoside phosphorylase/phosphoribosyltransferase catalytic domain"/>
    <property type="match status" value="1"/>
</dbReference>
<dbReference type="SUPFAM" id="SSF54680">
    <property type="entry name" value="Pyrimidine nucleoside phosphorylase C-terminal domain"/>
    <property type="match status" value="1"/>
</dbReference>
<evidence type="ECO:0000256" key="7">
    <source>
        <dbReference type="ARBA" id="ARBA00014680"/>
    </source>
</evidence>
<dbReference type="InterPro" id="IPR000053">
    <property type="entry name" value="Thymidine/pyrmidine_PPase"/>
</dbReference>
<dbReference type="RefSeq" id="WP_161921132.1">
    <property type="nucleotide sequence ID" value="NZ_JAACYS010000054.1"/>
</dbReference>
<evidence type="ECO:0000256" key="2">
    <source>
        <dbReference type="ARBA" id="ARBA00001958"/>
    </source>
</evidence>
<accession>A0ABX0A679</accession>
<evidence type="ECO:0000256" key="6">
    <source>
        <dbReference type="ARBA" id="ARBA00011889"/>
    </source>
</evidence>
<dbReference type="InterPro" id="IPR036320">
    <property type="entry name" value="Glycosyl_Trfase_fam3_N_dom_sf"/>
</dbReference>
<dbReference type="EMBL" id="JAACYS010000054">
    <property type="protein sequence ID" value="NCU18302.1"/>
    <property type="molecule type" value="Genomic_DNA"/>
</dbReference>
<keyword evidence="9 13" id="KW-0808">Transferase</keyword>
<evidence type="ECO:0000256" key="9">
    <source>
        <dbReference type="ARBA" id="ARBA00022679"/>
    </source>
</evidence>
<evidence type="ECO:0000256" key="3">
    <source>
        <dbReference type="ARBA" id="ARBA00003877"/>
    </source>
</evidence>
<comment type="catalytic activity">
    <reaction evidence="1">
        <text>2'-deoxyuridine + phosphate = 2-deoxy-alpha-D-ribose 1-phosphate + uracil</text>
        <dbReference type="Rhea" id="RHEA:22824"/>
        <dbReference type="ChEBI" id="CHEBI:16450"/>
        <dbReference type="ChEBI" id="CHEBI:17568"/>
        <dbReference type="ChEBI" id="CHEBI:43474"/>
        <dbReference type="ChEBI" id="CHEBI:57259"/>
        <dbReference type="EC" id="2.4.2.2"/>
    </reaction>
</comment>
<evidence type="ECO:0000256" key="1">
    <source>
        <dbReference type="ARBA" id="ARBA00001066"/>
    </source>
</evidence>
<comment type="similarity">
    <text evidence="4">Belongs to the thymidine/pyrimidine-nucleoside phosphorylase family.</text>
</comment>
<comment type="caution">
    <text evidence="13">The sequence shown here is derived from an EMBL/GenBank/DDBJ whole genome shotgun (WGS) entry which is preliminary data.</text>
</comment>
<keyword evidence="8 13" id="KW-0328">Glycosyltransferase</keyword>
<evidence type="ECO:0000256" key="8">
    <source>
        <dbReference type="ARBA" id="ARBA00022676"/>
    </source>
</evidence>
<keyword evidence="14" id="KW-1185">Reference proteome</keyword>
<dbReference type="SMART" id="SM00941">
    <property type="entry name" value="PYNP_C"/>
    <property type="match status" value="1"/>
</dbReference>
<dbReference type="SUPFAM" id="SSF47648">
    <property type="entry name" value="Nucleoside phosphorylase/phosphoribosyltransferase N-terminal domain"/>
    <property type="match status" value="1"/>
</dbReference>
<dbReference type="InterPro" id="IPR035902">
    <property type="entry name" value="Nuc_phospho_transferase"/>
</dbReference>
<dbReference type="NCBIfam" id="TIGR02644">
    <property type="entry name" value="Y_phosphoryl"/>
    <property type="match status" value="1"/>
</dbReference>
<comment type="function">
    <text evidence="3">Catalyzes phosphorolysis of the pyrimidine nucleosides uridine, thymidine and 2'-deoxyuridine with the formation of the corresponding pyrimidine base and ribose-1-phosphate.</text>
</comment>
<proteinExistence type="inferred from homology"/>
<dbReference type="InterPro" id="IPR036566">
    <property type="entry name" value="PYNP-like_C_sf"/>
</dbReference>
<dbReference type="Pfam" id="PF00591">
    <property type="entry name" value="Glycos_transf_3"/>
    <property type="match status" value="1"/>
</dbReference>
<dbReference type="PIRSF" id="PIRSF000478">
    <property type="entry name" value="TP_PyNP"/>
    <property type="match status" value="1"/>
</dbReference>
<dbReference type="PANTHER" id="PTHR10515">
    <property type="entry name" value="THYMIDINE PHOSPHORYLASE"/>
    <property type="match status" value="1"/>
</dbReference>
<name>A0ABX0A679_9BACI</name>
<evidence type="ECO:0000259" key="12">
    <source>
        <dbReference type="SMART" id="SM00941"/>
    </source>
</evidence>
<comment type="catalytic activity">
    <reaction evidence="10">
        <text>uridine + phosphate = alpha-D-ribose 1-phosphate + uracil</text>
        <dbReference type="Rhea" id="RHEA:24388"/>
        <dbReference type="ChEBI" id="CHEBI:16704"/>
        <dbReference type="ChEBI" id="CHEBI:17568"/>
        <dbReference type="ChEBI" id="CHEBI:43474"/>
        <dbReference type="ChEBI" id="CHEBI:57720"/>
        <dbReference type="EC" id="2.4.2.2"/>
    </reaction>
</comment>
<dbReference type="InterPro" id="IPR018090">
    <property type="entry name" value="Pyrmidine_PPas_bac/euk"/>
</dbReference>
<evidence type="ECO:0000313" key="14">
    <source>
        <dbReference type="Proteomes" id="UP000743899"/>
    </source>
</evidence>
<comment type="catalytic activity">
    <reaction evidence="11">
        <text>thymidine + phosphate = 2-deoxy-alpha-D-ribose 1-phosphate + thymine</text>
        <dbReference type="Rhea" id="RHEA:16037"/>
        <dbReference type="ChEBI" id="CHEBI:17748"/>
        <dbReference type="ChEBI" id="CHEBI:17821"/>
        <dbReference type="ChEBI" id="CHEBI:43474"/>
        <dbReference type="ChEBI" id="CHEBI:57259"/>
        <dbReference type="EC" id="2.4.2.2"/>
    </reaction>
</comment>
<comment type="cofactor">
    <cofactor evidence="2">
        <name>K(+)</name>
        <dbReference type="ChEBI" id="CHEBI:29103"/>
    </cofactor>
</comment>
<dbReference type="SUPFAM" id="SSF52418">
    <property type="entry name" value="Nucleoside phosphorylase/phosphoribosyltransferase catalytic domain"/>
    <property type="match status" value="1"/>
</dbReference>
<organism evidence="13 14">
    <name type="scientific">Pallidibacillus pasinlerensis</name>
    <dbReference type="NCBI Taxonomy" id="2703818"/>
    <lineage>
        <taxon>Bacteria</taxon>
        <taxon>Bacillati</taxon>
        <taxon>Bacillota</taxon>
        <taxon>Bacilli</taxon>
        <taxon>Bacillales</taxon>
        <taxon>Bacillaceae</taxon>
        <taxon>Pallidibacillus</taxon>
    </lineage>
</organism>
<evidence type="ECO:0000256" key="10">
    <source>
        <dbReference type="ARBA" id="ARBA00048453"/>
    </source>
</evidence>
<dbReference type="GO" id="GO:0016154">
    <property type="term" value="F:pyrimidine-nucleoside phosphorylase activity"/>
    <property type="evidence" value="ECO:0007669"/>
    <property type="project" value="UniProtKB-EC"/>
</dbReference>
<dbReference type="Gene3D" id="1.20.970.10">
    <property type="entry name" value="Transferase, Pyrimidine Nucleoside Phosphorylase, Chain C"/>
    <property type="match status" value="1"/>
</dbReference>
<dbReference type="InterPro" id="IPR017459">
    <property type="entry name" value="Glycosyl_Trfase_fam3_N_dom"/>
</dbReference>
<feature type="domain" description="Pyrimidine nucleoside phosphorylase C-terminal" evidence="12">
    <location>
        <begin position="345"/>
        <end position="418"/>
    </location>
</feature>
<dbReference type="Proteomes" id="UP000743899">
    <property type="component" value="Unassembled WGS sequence"/>
</dbReference>
<evidence type="ECO:0000313" key="13">
    <source>
        <dbReference type="EMBL" id="NCU18302.1"/>
    </source>
</evidence>
<dbReference type="EC" id="2.4.2.2" evidence="6"/>
<comment type="subunit">
    <text evidence="5">Homodimer.</text>
</comment>
<dbReference type="Pfam" id="PF07831">
    <property type="entry name" value="PYNP_C"/>
    <property type="match status" value="1"/>
</dbReference>
<dbReference type="Gene3D" id="3.90.1170.30">
    <property type="entry name" value="Pyrimidine nucleoside phosphorylase-like, C-terminal domain"/>
    <property type="match status" value="1"/>
</dbReference>
<dbReference type="PANTHER" id="PTHR10515:SF0">
    <property type="entry name" value="THYMIDINE PHOSPHORYLASE"/>
    <property type="match status" value="1"/>
</dbReference>
<reference evidence="13 14" key="1">
    <citation type="submission" date="2020-01" db="EMBL/GenBank/DDBJ databases">
        <title>A novel Bacillus sp. from Pasinler.</title>
        <authorList>
            <person name="Adiguzel A."/>
            <person name="Ay H."/>
            <person name="Baltaci M.O."/>
        </authorList>
    </citation>
    <scope>NUCLEOTIDE SEQUENCE [LARGE SCALE GENOMIC DNA]</scope>
    <source>
        <strain evidence="13 14">P1</strain>
    </source>
</reference>
<dbReference type="NCBIfam" id="NF004490">
    <property type="entry name" value="PRK05820.1"/>
    <property type="match status" value="1"/>
</dbReference>
<sequence length="433" mass="46727">MRIVDIIEKKRDGHELTKEEIEFFVNGYTDGTIPDYQISALLMAIYFQGMNERERGDLTMAMVESGEQIDLSEIEGIKVDKHSTGGVGDTTTLVLGPLVASVGVPVAKMSGRGLGHTGGTIDKLESFSGFHVEISNEQFIQLVNKNKVAVIGQSGNLTPADKKIYALRDVTGTVNSIPLIASSIMSKKIAAGADCIVLDVKTGSGAFMKTLEDSRKLAETMVNIGKHTGRNTMAVISDMNQPLGFAIGNALEVKEAIDTLKGEGPEDLTELCLTLGSQMVYLGKKAESIEQARKMLEESIASGKALEKMKTFIAAQGGDAAAIDNPDCLPQAKYSIELPSKETGWISEMTADEIGQAAMLLGAGRMTKESKIDLSVGIVLKKKIGDYVEKGESILTIYSNQENVDDVKTKLYECIKLSTEKVSRPTLIYEIIS</sequence>
<evidence type="ECO:0000256" key="5">
    <source>
        <dbReference type="ARBA" id="ARBA00011738"/>
    </source>
</evidence>
<dbReference type="InterPro" id="IPR013102">
    <property type="entry name" value="PYNP_C"/>
</dbReference>
<evidence type="ECO:0000256" key="11">
    <source>
        <dbReference type="ARBA" id="ARBA00048525"/>
    </source>
</evidence>
<protein>
    <recommendedName>
        <fullName evidence="7">Pyrimidine-nucleoside phosphorylase</fullName>
        <ecNumber evidence="6">2.4.2.2</ecNumber>
    </recommendedName>
</protein>
<evidence type="ECO:0000256" key="4">
    <source>
        <dbReference type="ARBA" id="ARBA00006915"/>
    </source>
</evidence>
<gene>
    <name evidence="13" type="ORF">GW534_11300</name>
</gene>
<dbReference type="NCBIfam" id="NF004747">
    <property type="entry name" value="PRK06078.1"/>
    <property type="match status" value="1"/>
</dbReference>
<dbReference type="Pfam" id="PF02885">
    <property type="entry name" value="Glycos_trans_3N"/>
    <property type="match status" value="1"/>
</dbReference>
<dbReference type="InterPro" id="IPR017872">
    <property type="entry name" value="Pyrmidine_PPase_CS"/>
</dbReference>
<dbReference type="PROSITE" id="PS00647">
    <property type="entry name" value="THYMID_PHOSPHORYLASE"/>
    <property type="match status" value="1"/>
</dbReference>
<dbReference type="InterPro" id="IPR000312">
    <property type="entry name" value="Glycosyl_Trfase_fam3"/>
</dbReference>